<evidence type="ECO:0000313" key="2">
    <source>
        <dbReference type="Proteomes" id="UP000709219"/>
    </source>
</evidence>
<proteinExistence type="predicted"/>
<name>A0A943HKW5_STRPA</name>
<dbReference type="Proteomes" id="UP000709219">
    <property type="component" value="Unassembled WGS sequence"/>
</dbReference>
<accession>A0A943HKW5</accession>
<comment type="caution">
    <text evidence="1">The sequence shown here is derived from an EMBL/GenBank/DDBJ whole genome shotgun (WGS) entry which is preliminary data.</text>
</comment>
<protein>
    <submittedName>
        <fullName evidence="1">TetR family transcriptional regulator</fullName>
    </submittedName>
</protein>
<dbReference type="EMBL" id="JAGZFP010000021">
    <property type="protein sequence ID" value="MBS5359132.1"/>
    <property type="molecule type" value="Genomic_DNA"/>
</dbReference>
<feature type="non-terminal residue" evidence="1">
    <location>
        <position position="1"/>
    </location>
</feature>
<reference evidence="1" key="1">
    <citation type="submission" date="2021-02" db="EMBL/GenBank/DDBJ databases">
        <title>Infant gut strain persistence is associated with maternal origin, phylogeny, and functional potential including surface adhesion and iron acquisition.</title>
        <authorList>
            <person name="Lou Y.C."/>
        </authorList>
    </citation>
    <scope>NUCLEOTIDE SEQUENCE</scope>
    <source>
        <strain evidence="1">L3_098_011G1_dasL3_098_011G1_concoct_7</strain>
    </source>
</reference>
<organism evidence="1 2">
    <name type="scientific">Streptococcus parasanguinis</name>
    <dbReference type="NCBI Taxonomy" id="1318"/>
    <lineage>
        <taxon>Bacteria</taxon>
        <taxon>Bacillati</taxon>
        <taxon>Bacillota</taxon>
        <taxon>Bacilli</taxon>
        <taxon>Lactobacillales</taxon>
        <taxon>Streptococcaceae</taxon>
        <taxon>Streptococcus</taxon>
    </lineage>
</organism>
<sequence length="23" mass="2578">MEEVIGLLTEVCQSLIKEMVGKK</sequence>
<gene>
    <name evidence="1" type="ORF">KHX87_08550</name>
</gene>
<evidence type="ECO:0000313" key="1">
    <source>
        <dbReference type="EMBL" id="MBS5359132.1"/>
    </source>
</evidence>
<dbReference type="AlphaFoldDB" id="A0A943HKW5"/>